<evidence type="ECO:0000313" key="2">
    <source>
        <dbReference type="EMBL" id="CAI4216879.1"/>
    </source>
</evidence>
<evidence type="ECO:0000256" key="1">
    <source>
        <dbReference type="SAM" id="MobiDB-lite"/>
    </source>
</evidence>
<evidence type="ECO:0000313" key="3">
    <source>
        <dbReference type="Proteomes" id="UP000838763"/>
    </source>
</evidence>
<comment type="caution">
    <text evidence="2">The sequence shown here is derived from an EMBL/GenBank/DDBJ whole genome shotgun (WGS) entry which is preliminary data.</text>
</comment>
<sequence>METAGKAKRSKNPGCCVCGDKAARGCPGCVDAKDKNGGQGEIQHYCIVDSFPIGQDGHRHVCEKMYNRLYLARASYLCKSMVIQGRMIMFKKAVDAISGVMDKPHFPIKSAEVIKFVVKDANLPKYNKGPGNPSHTVFKITTSGKPKVEFAFDPMASRLHWKMDIQRWSEYMEAKVLRIERREPLVPGGLDRFMSFVDRCGHMRNEIKGLVGKSEGGRKVGADDHDVYAAGGGSMSYLGIQDKAQFLKGHREFMTVFSAYVRDYMLDTDDYKHWAYQYAGSYLASVVSEIGPGHLTGPISCTNKPCGTCLKCVMRILNERQLVKFMQSAGVVGTCSGGHVCGHTCSGACSHDLFDRDHDHGHDHDHDHGACGCCHHGDHHCHGHDDESVDGGSSAHKDPVHPPTNADGQEACQSEEAMPGSSKQPSESGDTESDKNEAKSKSKPKHKNKGKKGSSEKLV</sequence>
<name>A0A9P1MB31_9PEZI</name>
<organism evidence="2 3">
    <name type="scientific">Parascedosporium putredinis</name>
    <dbReference type="NCBI Taxonomy" id="1442378"/>
    <lineage>
        <taxon>Eukaryota</taxon>
        <taxon>Fungi</taxon>
        <taxon>Dikarya</taxon>
        <taxon>Ascomycota</taxon>
        <taxon>Pezizomycotina</taxon>
        <taxon>Sordariomycetes</taxon>
        <taxon>Hypocreomycetidae</taxon>
        <taxon>Microascales</taxon>
        <taxon>Microascaceae</taxon>
        <taxon>Parascedosporium</taxon>
    </lineage>
</organism>
<dbReference type="EMBL" id="CALLCH030000015">
    <property type="protein sequence ID" value="CAI4216879.1"/>
    <property type="molecule type" value="Genomic_DNA"/>
</dbReference>
<reference evidence="2" key="1">
    <citation type="submission" date="2022-11" db="EMBL/GenBank/DDBJ databases">
        <authorList>
            <person name="Scott C."/>
            <person name="Bruce N."/>
        </authorList>
    </citation>
    <scope>NUCLEOTIDE SEQUENCE</scope>
</reference>
<accession>A0A9P1MB31</accession>
<proteinExistence type="predicted"/>
<feature type="region of interest" description="Disordered" evidence="1">
    <location>
        <begin position="384"/>
        <end position="459"/>
    </location>
</feature>
<protein>
    <submittedName>
        <fullName evidence="2">Uncharacterized protein</fullName>
    </submittedName>
</protein>
<gene>
    <name evidence="2" type="ORF">PPNO1_LOCUS6522</name>
</gene>
<feature type="compositionally biased region" description="Basic residues" evidence="1">
    <location>
        <begin position="441"/>
        <end position="452"/>
    </location>
</feature>
<dbReference type="AlphaFoldDB" id="A0A9P1MB31"/>
<keyword evidence="3" id="KW-1185">Reference proteome</keyword>
<dbReference type="OrthoDB" id="10639844at2759"/>
<dbReference type="Proteomes" id="UP000838763">
    <property type="component" value="Unassembled WGS sequence"/>
</dbReference>